<dbReference type="SUPFAM" id="SSF53686">
    <property type="entry name" value="Tryptophan synthase beta subunit-like PLP-dependent enzymes"/>
    <property type="match status" value="1"/>
</dbReference>
<keyword evidence="2" id="KW-1185">Reference proteome</keyword>
<organism evidence="1 2">
    <name type="scientific">Streptomyces fildesensis</name>
    <dbReference type="NCBI Taxonomy" id="375757"/>
    <lineage>
        <taxon>Bacteria</taxon>
        <taxon>Bacillati</taxon>
        <taxon>Actinomycetota</taxon>
        <taxon>Actinomycetes</taxon>
        <taxon>Kitasatosporales</taxon>
        <taxon>Streptomycetaceae</taxon>
        <taxon>Streptomyces</taxon>
    </lineage>
</organism>
<dbReference type="RefSeq" id="WP_399654612.1">
    <property type="nucleotide sequence ID" value="NZ_JBITYG010000009.1"/>
</dbReference>
<evidence type="ECO:0000313" key="2">
    <source>
        <dbReference type="Proteomes" id="UP001614394"/>
    </source>
</evidence>
<proteinExistence type="predicted"/>
<accession>A0ABW8CG99</accession>
<dbReference type="Proteomes" id="UP001614394">
    <property type="component" value="Unassembled WGS sequence"/>
</dbReference>
<dbReference type="Pfam" id="PF15698">
    <property type="entry name" value="Phosphatase"/>
    <property type="match status" value="1"/>
</dbReference>
<sequence length="263" mass="28593">MPHDTTPSRQSLAEHLIRTRIAGDVATSRENNLDHYRELAEGNRYYWLGLELGDRWTDPRAVLELMAERCGVVANPKHRRGQDTIDAELTIDALDRMAVELRKAAESRARVLFATGHPAGMFAVHQALAAALRGAGCEILLPADRLYADNGEIRHIGGVSVLHRGGNLMHTHSPDPMREVLDAMENEGQEPDLVVADHGWAGFAGSQGIDTVGFADCNDPALFVGEAEGDLTVTVPLDDNVPPHLYDPLTAYLLAAAGLEARI</sequence>
<comment type="caution">
    <text evidence="1">The sequence shown here is derived from an EMBL/GenBank/DDBJ whole genome shotgun (WGS) entry which is preliminary data.</text>
</comment>
<protein>
    <submittedName>
        <fullName evidence="1">Phosphatase</fullName>
    </submittedName>
</protein>
<gene>
    <name evidence="1" type="ORF">ACIGXA_28160</name>
</gene>
<dbReference type="InterPro" id="IPR036052">
    <property type="entry name" value="TrpB-like_PALP_sf"/>
</dbReference>
<name>A0ABW8CG99_9ACTN</name>
<dbReference type="InterPro" id="IPR031423">
    <property type="entry name" value="Phosphatase_SCO2771"/>
</dbReference>
<dbReference type="EMBL" id="JBITYG010000009">
    <property type="protein sequence ID" value="MFI9104396.1"/>
    <property type="molecule type" value="Genomic_DNA"/>
</dbReference>
<evidence type="ECO:0000313" key="1">
    <source>
        <dbReference type="EMBL" id="MFI9104396.1"/>
    </source>
</evidence>
<reference evidence="1 2" key="1">
    <citation type="submission" date="2024-10" db="EMBL/GenBank/DDBJ databases">
        <title>The Natural Products Discovery Center: Release of the First 8490 Sequenced Strains for Exploring Actinobacteria Biosynthetic Diversity.</title>
        <authorList>
            <person name="Kalkreuter E."/>
            <person name="Kautsar S.A."/>
            <person name="Yang D."/>
            <person name="Bader C.D."/>
            <person name="Teijaro C.N."/>
            <person name="Fluegel L."/>
            <person name="Davis C.M."/>
            <person name="Simpson J.R."/>
            <person name="Lauterbach L."/>
            <person name="Steele A.D."/>
            <person name="Gui C."/>
            <person name="Meng S."/>
            <person name="Li G."/>
            <person name="Viehrig K."/>
            <person name="Ye F."/>
            <person name="Su P."/>
            <person name="Kiefer A.F."/>
            <person name="Nichols A."/>
            <person name="Cepeda A.J."/>
            <person name="Yan W."/>
            <person name="Fan B."/>
            <person name="Jiang Y."/>
            <person name="Adhikari A."/>
            <person name="Zheng C.-J."/>
            <person name="Schuster L."/>
            <person name="Cowan T.M."/>
            <person name="Smanski M.J."/>
            <person name="Chevrette M.G."/>
            <person name="De Carvalho L.P.S."/>
            <person name="Shen B."/>
        </authorList>
    </citation>
    <scope>NUCLEOTIDE SEQUENCE [LARGE SCALE GENOMIC DNA]</scope>
    <source>
        <strain evidence="1 2">NPDC053399</strain>
    </source>
</reference>